<dbReference type="EMBL" id="JARBJD010000050">
    <property type="protein sequence ID" value="KAK2956943.1"/>
    <property type="molecule type" value="Genomic_DNA"/>
</dbReference>
<gene>
    <name evidence="1" type="ORF">BLNAU_8018</name>
</gene>
<dbReference type="Proteomes" id="UP001281761">
    <property type="component" value="Unassembled WGS sequence"/>
</dbReference>
<evidence type="ECO:0000313" key="2">
    <source>
        <dbReference type="Proteomes" id="UP001281761"/>
    </source>
</evidence>
<evidence type="ECO:0000313" key="1">
    <source>
        <dbReference type="EMBL" id="KAK2956943.1"/>
    </source>
</evidence>
<proteinExistence type="predicted"/>
<protein>
    <submittedName>
        <fullName evidence="1">Uncharacterized protein</fullName>
    </submittedName>
</protein>
<name>A0ABQ9XZK9_9EUKA</name>
<organism evidence="1 2">
    <name type="scientific">Blattamonas nauphoetae</name>
    <dbReference type="NCBI Taxonomy" id="2049346"/>
    <lineage>
        <taxon>Eukaryota</taxon>
        <taxon>Metamonada</taxon>
        <taxon>Preaxostyla</taxon>
        <taxon>Oxymonadida</taxon>
        <taxon>Blattamonas</taxon>
    </lineage>
</organism>
<keyword evidence="2" id="KW-1185">Reference proteome</keyword>
<reference evidence="1 2" key="1">
    <citation type="journal article" date="2022" name="bioRxiv">
        <title>Genomics of Preaxostyla Flagellates Illuminates Evolutionary Transitions and the Path Towards Mitochondrial Loss.</title>
        <authorList>
            <person name="Novak L.V.F."/>
            <person name="Treitli S.C."/>
            <person name="Pyrih J."/>
            <person name="Halakuc P."/>
            <person name="Pipaliya S.V."/>
            <person name="Vacek V."/>
            <person name="Brzon O."/>
            <person name="Soukal P."/>
            <person name="Eme L."/>
            <person name="Dacks J.B."/>
            <person name="Karnkowska A."/>
            <person name="Elias M."/>
            <person name="Hampl V."/>
        </authorList>
    </citation>
    <scope>NUCLEOTIDE SEQUENCE [LARGE SCALE GENOMIC DNA]</scope>
    <source>
        <strain evidence="1">NAU3</strain>
        <tissue evidence="1">Gut</tissue>
    </source>
</reference>
<sequence length="347" mass="40338">MKDSLSSTHCSQRRTTHFTKNAFVSSHLVQVLINSDFVFLLKSTIIACLDLLDHERSESNCPNSDQTNLLIKILERSWGSAADSLFYSRELLHPIVESAFSDVPQLCSLLERTFCRISPTVTSHLGMIINISASLPRLVSRLLEENLVERVIDASKPMAVSTKHGGFHLNLIWAINNIMCDPRNIAKDEEERKRIRMLQFERVLQPAKQYLEFVLPREEFFPNEVSSNNQLPSRISLLLARTLVLERDLSEDSEIVETGREEWEVGWLVEKTKEKELGERLEKIRQDDVRMKKKEKSRWKKRVERQREAGHEDAMEGWLTRMDLRTRPEIVDYLRHVSEKSGMNVRL</sequence>
<accession>A0ABQ9XZK9</accession>
<comment type="caution">
    <text evidence="1">The sequence shown here is derived from an EMBL/GenBank/DDBJ whole genome shotgun (WGS) entry which is preliminary data.</text>
</comment>